<reference evidence="4 5" key="1">
    <citation type="submission" date="2016-07" db="EMBL/GenBank/DDBJ databases">
        <title>Pervasive Adenine N6-methylation of Active Genes in Fungi.</title>
        <authorList>
            <consortium name="DOE Joint Genome Institute"/>
            <person name="Mondo S.J."/>
            <person name="Dannebaum R.O."/>
            <person name="Kuo R.C."/>
            <person name="Labutti K."/>
            <person name="Haridas S."/>
            <person name="Kuo A."/>
            <person name="Salamov A."/>
            <person name="Ahrendt S.R."/>
            <person name="Lipzen A."/>
            <person name="Sullivan W."/>
            <person name="Andreopoulos W.B."/>
            <person name="Clum A."/>
            <person name="Lindquist E."/>
            <person name="Daum C."/>
            <person name="Ramamoorthy G.K."/>
            <person name="Gryganskyi A."/>
            <person name="Culley D."/>
            <person name="Magnuson J.K."/>
            <person name="James T.Y."/>
            <person name="O'Malley M.A."/>
            <person name="Stajich J.E."/>
            <person name="Spatafora J.W."/>
            <person name="Visel A."/>
            <person name="Grigoriev I.V."/>
        </authorList>
    </citation>
    <scope>NUCLEOTIDE SEQUENCE [LARGE SCALE GENOMIC DNA]</scope>
    <source>
        <strain evidence="4 5">CBS 129021</strain>
    </source>
</reference>
<dbReference type="GeneID" id="63782036"/>
<accession>A0A1Y2EEN4</accession>
<feature type="domain" description="NmrA-like" evidence="3">
    <location>
        <begin position="5"/>
        <end position="240"/>
    </location>
</feature>
<dbReference type="Pfam" id="PF05368">
    <property type="entry name" value="NmrA"/>
    <property type="match status" value="1"/>
</dbReference>
<keyword evidence="5" id="KW-1185">Reference proteome</keyword>
<dbReference type="RefSeq" id="XP_040719981.1">
    <property type="nucleotide sequence ID" value="XM_040865824.1"/>
</dbReference>
<evidence type="ECO:0000313" key="5">
    <source>
        <dbReference type="Proteomes" id="UP000193689"/>
    </source>
</evidence>
<dbReference type="GO" id="GO:0016491">
    <property type="term" value="F:oxidoreductase activity"/>
    <property type="evidence" value="ECO:0007669"/>
    <property type="project" value="UniProtKB-KW"/>
</dbReference>
<dbReference type="PANTHER" id="PTHR47706">
    <property type="entry name" value="NMRA-LIKE FAMILY PROTEIN"/>
    <property type="match status" value="1"/>
</dbReference>
<dbReference type="SUPFAM" id="SSF51735">
    <property type="entry name" value="NAD(P)-binding Rossmann-fold domains"/>
    <property type="match status" value="1"/>
</dbReference>
<dbReference type="InterPro" id="IPR008030">
    <property type="entry name" value="NmrA-like"/>
</dbReference>
<dbReference type="Gene3D" id="3.40.50.720">
    <property type="entry name" value="NAD(P)-binding Rossmann-like Domain"/>
    <property type="match status" value="1"/>
</dbReference>
<evidence type="ECO:0000313" key="4">
    <source>
        <dbReference type="EMBL" id="ORY70031.1"/>
    </source>
</evidence>
<dbReference type="PANTHER" id="PTHR47706:SF9">
    <property type="entry name" value="NMRA-LIKE DOMAIN-CONTAINING PROTEIN-RELATED"/>
    <property type="match status" value="1"/>
</dbReference>
<comment type="caution">
    <text evidence="4">The sequence shown here is derived from an EMBL/GenBank/DDBJ whole genome shotgun (WGS) entry which is preliminary data.</text>
</comment>
<name>A0A1Y2EEN4_9PEZI</name>
<dbReference type="STRING" id="1141098.A0A1Y2EEN4"/>
<evidence type="ECO:0000256" key="1">
    <source>
        <dbReference type="ARBA" id="ARBA00022857"/>
    </source>
</evidence>
<dbReference type="CDD" id="cd05259">
    <property type="entry name" value="PCBER_SDR_a"/>
    <property type="match status" value="1"/>
</dbReference>
<dbReference type="InterPro" id="IPR045312">
    <property type="entry name" value="PCBER-like"/>
</dbReference>
<evidence type="ECO:0000259" key="3">
    <source>
        <dbReference type="Pfam" id="PF05368"/>
    </source>
</evidence>
<dbReference type="InterPro" id="IPR051609">
    <property type="entry name" value="NmrA/Isoflavone_reductase-like"/>
</dbReference>
<proteinExistence type="predicted"/>
<dbReference type="InParanoid" id="A0A1Y2EEN4"/>
<keyword evidence="2" id="KW-0560">Oxidoreductase</keyword>
<sequence length="300" mass="31904">MSSIKNVAVVGASGNVGKAIVDALLAADFTVTALTRASSNSTFPSGVAVQKVDYESVDSLKSALQGQDAVVSAAATAAIGNQHPIVDAAVATGVKRFIPSEFGVNTRIETNPGLKTMLQGKVKTLDYIIEKGNANPSFTWTGLTTGLFFDWGLASTHLNFNKDTRTAQIVDSGDEPFSPSNLPFIGKAVASILQKPEKTANKYLAIASFTTSQNQLLKILEEETGATWQREPVDSEKLNKLGNEKLSKGDYSAFVNFLQAYIYGDGGNSAVKPEANANALLGLQNEDPRTTIKAWLEGKL</sequence>
<dbReference type="OrthoDB" id="9984533at2759"/>
<dbReference type="EMBL" id="MCFJ01000002">
    <property type="protein sequence ID" value="ORY70031.1"/>
    <property type="molecule type" value="Genomic_DNA"/>
</dbReference>
<dbReference type="Proteomes" id="UP000193689">
    <property type="component" value="Unassembled WGS sequence"/>
</dbReference>
<keyword evidence="1" id="KW-0521">NADP</keyword>
<organism evidence="4 5">
    <name type="scientific">Pseudomassariella vexata</name>
    <dbReference type="NCBI Taxonomy" id="1141098"/>
    <lineage>
        <taxon>Eukaryota</taxon>
        <taxon>Fungi</taxon>
        <taxon>Dikarya</taxon>
        <taxon>Ascomycota</taxon>
        <taxon>Pezizomycotina</taxon>
        <taxon>Sordariomycetes</taxon>
        <taxon>Xylariomycetidae</taxon>
        <taxon>Amphisphaeriales</taxon>
        <taxon>Pseudomassariaceae</taxon>
        <taxon>Pseudomassariella</taxon>
    </lineage>
</organism>
<dbReference type="InterPro" id="IPR036291">
    <property type="entry name" value="NAD(P)-bd_dom_sf"/>
</dbReference>
<dbReference type="AlphaFoldDB" id="A0A1Y2EEN4"/>
<evidence type="ECO:0000256" key="2">
    <source>
        <dbReference type="ARBA" id="ARBA00023002"/>
    </source>
</evidence>
<protein>
    <recommendedName>
        <fullName evidence="3">NmrA-like domain-containing protein</fullName>
    </recommendedName>
</protein>
<gene>
    <name evidence="4" type="ORF">BCR38DRAFT_98117</name>
</gene>
<dbReference type="Gene3D" id="3.90.25.10">
    <property type="entry name" value="UDP-galactose 4-epimerase, domain 1"/>
    <property type="match status" value="1"/>
</dbReference>